<dbReference type="GO" id="GO:0004888">
    <property type="term" value="F:transmembrane signaling receptor activity"/>
    <property type="evidence" value="ECO:0007669"/>
    <property type="project" value="InterPro"/>
</dbReference>
<evidence type="ECO:0000259" key="14">
    <source>
        <dbReference type="Pfam" id="PF02932"/>
    </source>
</evidence>
<feature type="signal peptide" evidence="11">
    <location>
        <begin position="1"/>
        <end position="17"/>
    </location>
</feature>
<feature type="transmembrane region" description="Helical" evidence="11">
    <location>
        <begin position="253"/>
        <end position="277"/>
    </location>
</feature>
<dbReference type="InterPro" id="IPR038050">
    <property type="entry name" value="Neuro_actylchol_rec"/>
</dbReference>
<evidence type="ECO:0000256" key="2">
    <source>
        <dbReference type="ARBA" id="ARBA00004236"/>
    </source>
</evidence>
<evidence type="ECO:0000259" key="13">
    <source>
        <dbReference type="Pfam" id="PF02931"/>
    </source>
</evidence>
<reference evidence="15" key="1">
    <citation type="submission" date="2012-11" db="EMBL/GenBank/DDBJ databases">
        <title>Computational cloning of anthelminthic target genes in the non-model nematode parasite Oesophagostomum dentatum.</title>
        <authorList>
            <person name="Romine N.M."/>
            <person name="Martin R.J."/>
            <person name="Beetham J.K."/>
        </authorList>
    </citation>
    <scope>NUCLEOTIDE SEQUENCE</scope>
</reference>
<organism evidence="15">
    <name type="scientific">Oesophagostomum dentatum</name>
    <name type="common">Nodular worm</name>
    <dbReference type="NCBI Taxonomy" id="61180"/>
    <lineage>
        <taxon>Eukaryota</taxon>
        <taxon>Metazoa</taxon>
        <taxon>Ecdysozoa</taxon>
        <taxon>Nematoda</taxon>
        <taxon>Chromadorea</taxon>
        <taxon>Rhabditida</taxon>
        <taxon>Rhabditina</taxon>
        <taxon>Rhabditomorpha</taxon>
        <taxon>Strongyloidea</taxon>
        <taxon>Strongylidae</taxon>
        <taxon>Oesophagostomum</taxon>
    </lineage>
</organism>
<keyword evidence="5 11" id="KW-0812">Transmembrane</keyword>
<feature type="region of interest" description="Disordered" evidence="12">
    <location>
        <begin position="354"/>
        <end position="383"/>
    </location>
</feature>
<comment type="similarity">
    <text evidence="11">Belongs to the ligand-gated ion channel (TC 1.A.9) family.</text>
</comment>
<dbReference type="GO" id="GO:0005230">
    <property type="term" value="F:extracellular ligand-gated monoatomic ion channel activity"/>
    <property type="evidence" value="ECO:0007669"/>
    <property type="project" value="InterPro"/>
</dbReference>
<evidence type="ECO:0000256" key="4">
    <source>
        <dbReference type="ARBA" id="ARBA00022475"/>
    </source>
</evidence>
<evidence type="ECO:0000256" key="6">
    <source>
        <dbReference type="ARBA" id="ARBA00022729"/>
    </source>
</evidence>
<protein>
    <submittedName>
        <fullName evidence="15">AVR-15</fullName>
    </submittedName>
</protein>
<evidence type="ECO:0000256" key="11">
    <source>
        <dbReference type="RuleBase" id="RU000687"/>
    </source>
</evidence>
<feature type="compositionally biased region" description="Polar residues" evidence="12">
    <location>
        <begin position="357"/>
        <end position="368"/>
    </location>
</feature>
<dbReference type="InterPro" id="IPR006028">
    <property type="entry name" value="GABAA/Glycine_rcpt"/>
</dbReference>
<evidence type="ECO:0000256" key="8">
    <source>
        <dbReference type="ARBA" id="ARBA00023065"/>
    </source>
</evidence>
<name>L7MN00_OESDE</name>
<accession>L7MN00</accession>
<dbReference type="GO" id="GO:0005886">
    <property type="term" value="C:plasma membrane"/>
    <property type="evidence" value="ECO:0007669"/>
    <property type="project" value="UniProtKB-SubCell"/>
</dbReference>
<evidence type="ECO:0000313" key="15">
    <source>
        <dbReference type="EMBL" id="JAA65059.1"/>
    </source>
</evidence>
<keyword evidence="6 11" id="KW-0732">Signal</keyword>
<evidence type="ECO:0000256" key="3">
    <source>
        <dbReference type="ARBA" id="ARBA00022448"/>
    </source>
</evidence>
<dbReference type="CDD" id="cd19049">
    <property type="entry name" value="LGIC_TM_anion"/>
    <property type="match status" value="1"/>
</dbReference>
<dbReference type="CDD" id="cd18993">
    <property type="entry name" value="LGIC_ECD_GluCl"/>
    <property type="match status" value="1"/>
</dbReference>
<feature type="domain" description="Neurotransmitter-gated ion-channel transmembrane" evidence="14">
    <location>
        <begin position="260"/>
        <end position="339"/>
    </location>
</feature>
<evidence type="ECO:0000256" key="9">
    <source>
        <dbReference type="ARBA" id="ARBA00023136"/>
    </source>
</evidence>
<dbReference type="FunFam" id="1.20.58.390:FF:000084">
    <property type="entry name" value="Glutamate-gated chloride channel subunit beta"/>
    <property type="match status" value="1"/>
</dbReference>
<dbReference type="Gene3D" id="1.20.58.390">
    <property type="entry name" value="Neurotransmitter-gated ion-channel transmembrane domain"/>
    <property type="match status" value="1"/>
</dbReference>
<evidence type="ECO:0000256" key="12">
    <source>
        <dbReference type="SAM" id="MobiDB-lite"/>
    </source>
</evidence>
<keyword evidence="8 11" id="KW-0406">Ion transport</keyword>
<dbReference type="InterPro" id="IPR006201">
    <property type="entry name" value="Neur_channel"/>
</dbReference>
<dbReference type="PANTHER" id="PTHR18945">
    <property type="entry name" value="NEUROTRANSMITTER GATED ION CHANNEL"/>
    <property type="match status" value="1"/>
</dbReference>
<keyword evidence="10 11" id="KW-0407">Ion channel</keyword>
<feature type="transmembrane region" description="Helical" evidence="11">
    <location>
        <begin position="284"/>
        <end position="303"/>
    </location>
</feature>
<keyword evidence="4" id="KW-1003">Cell membrane</keyword>
<dbReference type="SUPFAM" id="SSF90112">
    <property type="entry name" value="Neurotransmitter-gated ion-channel transmembrane pore"/>
    <property type="match status" value="1"/>
</dbReference>
<dbReference type="Pfam" id="PF02931">
    <property type="entry name" value="Neur_chan_LBD"/>
    <property type="match status" value="1"/>
</dbReference>
<feature type="transmembrane region" description="Helical" evidence="11">
    <location>
        <begin position="427"/>
        <end position="444"/>
    </location>
</feature>
<keyword evidence="3 11" id="KW-0813">Transport</keyword>
<proteinExistence type="evidence at transcript level"/>
<dbReference type="InterPro" id="IPR018000">
    <property type="entry name" value="Neurotransmitter_ion_chnl_CS"/>
</dbReference>
<dbReference type="InterPro" id="IPR036734">
    <property type="entry name" value="Neur_chan_lig-bd_sf"/>
</dbReference>
<dbReference type="SUPFAM" id="SSF63712">
    <property type="entry name" value="Nicotinic receptor ligand binding domain-like"/>
    <property type="match status" value="1"/>
</dbReference>
<dbReference type="FunFam" id="2.70.170.10:FF:000038">
    <property type="entry name" value="Glutamate-gated chloride channel alpha"/>
    <property type="match status" value="1"/>
</dbReference>
<evidence type="ECO:0000256" key="10">
    <source>
        <dbReference type="ARBA" id="ARBA00023303"/>
    </source>
</evidence>
<comment type="subcellular location">
    <subcellularLocation>
        <location evidence="2">Cell membrane</location>
    </subcellularLocation>
    <subcellularLocation>
        <location evidence="1">Membrane</location>
        <topology evidence="1">Multi-pass membrane protein</topology>
    </subcellularLocation>
</comment>
<evidence type="ECO:0000256" key="7">
    <source>
        <dbReference type="ARBA" id="ARBA00022989"/>
    </source>
</evidence>
<dbReference type="InterPro" id="IPR036719">
    <property type="entry name" value="Neuro-gated_channel_TM_sf"/>
</dbReference>
<dbReference type="EMBL" id="GACS01000007">
    <property type="protein sequence ID" value="JAA65059.1"/>
    <property type="molecule type" value="mRNA"/>
</dbReference>
<keyword evidence="9 11" id="KW-0472">Membrane</keyword>
<feature type="chain" id="PRO_5022251542" evidence="11">
    <location>
        <begin position="18"/>
        <end position="447"/>
    </location>
</feature>
<sequence>MHGLLIVAALLLRLVQCDRNAAQLSESERRSPKMKPADIFAKMLNSGYDRRIRPPNRDEHGKNKPVVVDVNFYLRSISNIDFVRMEYSLQITFRQFWHDRRLEYGSMFKGREVPKFLILTDKDAIWTPDTFFMNEKRAHRHDIDKLNLMIRVHPNGTVMYSERISLVLSCPMYIQNYPMDEQVCGLDLGSYAFTTDDILYHWHDPNPIQFHPLLNTSLPSFIIRQAFTDTCSSLTSTGEYSCIRMVLHLKRLFSYYMVQIYIPSTLLVIVSWVSFWLERTAVPARVTLGVTTLLTMTTQAASINSSLPAVSYVKAVDVWIGVCLAFIFAAVLEFAWVSYRGSLLKACPEHSRMMHSSPDTDSPEAQSSEESRVKRPVKKDSWGGAKHDEQALFDELEKPLRKSPRTWWEKWKLNADPPKMIDLRSRVIFPILFLLFNIFYWTWFSLR</sequence>
<dbReference type="InterPro" id="IPR006202">
    <property type="entry name" value="Neur_chan_lig-bd"/>
</dbReference>
<feature type="domain" description="Neurotransmitter-gated ion-channel ligand-binding" evidence="13">
    <location>
        <begin position="42"/>
        <end position="251"/>
    </location>
</feature>
<feature type="compositionally biased region" description="Basic and acidic residues" evidence="12">
    <location>
        <begin position="369"/>
        <end position="383"/>
    </location>
</feature>
<keyword evidence="7 11" id="KW-1133">Transmembrane helix</keyword>
<dbReference type="InterPro" id="IPR006029">
    <property type="entry name" value="Neurotrans-gated_channel_TM"/>
</dbReference>
<dbReference type="NCBIfam" id="TIGR00860">
    <property type="entry name" value="LIC"/>
    <property type="match status" value="1"/>
</dbReference>
<dbReference type="PROSITE" id="PS00236">
    <property type="entry name" value="NEUROTR_ION_CHANNEL"/>
    <property type="match status" value="1"/>
</dbReference>
<dbReference type="Pfam" id="PF02932">
    <property type="entry name" value="Neur_chan_memb"/>
    <property type="match status" value="1"/>
</dbReference>
<evidence type="ECO:0000256" key="1">
    <source>
        <dbReference type="ARBA" id="ARBA00004141"/>
    </source>
</evidence>
<dbReference type="PRINTS" id="PR00253">
    <property type="entry name" value="GABAARECEPTR"/>
</dbReference>
<feature type="transmembrane region" description="Helical" evidence="11">
    <location>
        <begin position="318"/>
        <end position="337"/>
    </location>
</feature>
<dbReference type="AlphaFoldDB" id="L7MN00"/>
<dbReference type="PRINTS" id="PR00252">
    <property type="entry name" value="NRIONCHANNEL"/>
</dbReference>
<dbReference type="Gene3D" id="2.70.170.10">
    <property type="entry name" value="Neurotransmitter-gated ion-channel ligand-binding domain"/>
    <property type="match status" value="1"/>
</dbReference>
<evidence type="ECO:0000256" key="5">
    <source>
        <dbReference type="ARBA" id="ARBA00022692"/>
    </source>
</evidence>